<geneLocation type="plasmid" evidence="2">
    <name>unnamed</name>
</geneLocation>
<dbReference type="GO" id="GO:0005886">
    <property type="term" value="C:plasma membrane"/>
    <property type="evidence" value="ECO:0007669"/>
    <property type="project" value="TreeGrafter"/>
</dbReference>
<evidence type="ECO:0000256" key="1">
    <source>
        <dbReference type="SAM" id="Phobius"/>
    </source>
</evidence>
<accession>M1FVB1</accession>
<keyword evidence="1" id="KW-0472">Membrane</keyword>
<keyword evidence="1" id="KW-1133">Transmembrane helix</keyword>
<reference evidence="2" key="1">
    <citation type="submission" date="2012-02" db="EMBL/GenBank/DDBJ databases">
        <title>Analysis of a novel plasmid from the coral pathogen Vibrio coralliilyticus reveals two potential 'ecological islands'.</title>
        <authorList>
            <person name="McConoughey J.E."/>
            <person name="Hill S.A."/>
            <person name="Hudspeth M.E.S."/>
        </authorList>
    </citation>
    <scope>NUCLEOTIDE SEQUENCE</scope>
    <source>
        <strain evidence="2">ATCC BAA-450</strain>
        <plasmid evidence="2">unnamed</plasmid>
    </source>
</reference>
<name>M1FVB1_9VIBR</name>
<evidence type="ECO:0000313" key="2">
    <source>
        <dbReference type="EMBL" id="AFV27431.1"/>
    </source>
</evidence>
<keyword evidence="2" id="KW-0614">Plasmid</keyword>
<dbReference type="EMBL" id="JQ728484">
    <property type="protein sequence ID" value="AFV27431.1"/>
    <property type="molecule type" value="Genomic_DNA"/>
</dbReference>
<dbReference type="GO" id="GO:0009401">
    <property type="term" value="P:phosphoenolpyruvate-dependent sugar phosphotransferase system"/>
    <property type="evidence" value="ECO:0007669"/>
    <property type="project" value="TreeGrafter"/>
</dbReference>
<dbReference type="AlphaFoldDB" id="M1FVB1"/>
<proteinExistence type="predicted"/>
<feature type="transmembrane region" description="Helical" evidence="1">
    <location>
        <begin position="38"/>
        <end position="59"/>
    </location>
</feature>
<keyword evidence="1" id="KW-0812">Transmembrane</keyword>
<dbReference type="PANTHER" id="PTHR30175:SF3">
    <property type="entry name" value="PTS SYSTEM N-ACETYLMURAMIC ACID-SPECIFIC EIIBC COMPONENT"/>
    <property type="match status" value="1"/>
</dbReference>
<dbReference type="InterPro" id="IPR050558">
    <property type="entry name" value="PTS_Sugar-Specific_Components"/>
</dbReference>
<sequence length="148" mass="15753">MISVIRITLVLQAAGTKSEQKKRNNTPFKCALKSIANIFVPLIPAFFGAGISGGIVSVFQNMTAAGRIEGEAWSYSIMVLNINKSGLFCYLNIYFGINAAKVFGATQGLGGVVAGIISSQGYTRTSMTIKNPIIRPNVNTCALYPGIL</sequence>
<dbReference type="PANTHER" id="PTHR30175">
    <property type="entry name" value="PHOSPHOTRANSFERASE SYSTEM TRANSPORT PROTEIN"/>
    <property type="match status" value="1"/>
</dbReference>
<protein>
    <submittedName>
        <fullName evidence="2">PTS system, IIC component</fullName>
    </submittedName>
</protein>
<organism evidence="2">
    <name type="scientific">Vibrio coralliilyticus</name>
    <dbReference type="NCBI Taxonomy" id="190893"/>
    <lineage>
        <taxon>Bacteria</taxon>
        <taxon>Pseudomonadati</taxon>
        <taxon>Pseudomonadota</taxon>
        <taxon>Gammaproteobacteria</taxon>
        <taxon>Vibrionales</taxon>
        <taxon>Vibrionaceae</taxon>
        <taxon>Vibrio</taxon>
    </lineage>
</organism>
<dbReference type="GO" id="GO:0090588">
    <property type="term" value="F:protein-phosphocysteine-N-acetylmuramate phosphotransferase system transporter activity"/>
    <property type="evidence" value="ECO:0007669"/>
    <property type="project" value="TreeGrafter"/>
</dbReference>